<dbReference type="PANTHER" id="PTHR11949:SF53">
    <property type="entry name" value="IRF TRYPTOPHAN PENTAD REPEAT DOMAIN-CONTAINING PROTEIN"/>
    <property type="match status" value="1"/>
</dbReference>
<evidence type="ECO:0000313" key="4">
    <source>
        <dbReference type="EMBL" id="CAK8671124.1"/>
    </source>
</evidence>
<organism evidence="4 5">
    <name type="scientific">Clavelina lepadiformis</name>
    <name type="common">Light-bulb sea squirt</name>
    <name type="synonym">Ascidia lepadiformis</name>
    <dbReference type="NCBI Taxonomy" id="159417"/>
    <lineage>
        <taxon>Eukaryota</taxon>
        <taxon>Metazoa</taxon>
        <taxon>Chordata</taxon>
        <taxon>Tunicata</taxon>
        <taxon>Ascidiacea</taxon>
        <taxon>Aplousobranchia</taxon>
        <taxon>Clavelinidae</taxon>
        <taxon>Clavelina</taxon>
    </lineage>
</organism>
<dbReference type="Pfam" id="PF00605">
    <property type="entry name" value="IRF"/>
    <property type="match status" value="1"/>
</dbReference>
<reference evidence="4 5" key="1">
    <citation type="submission" date="2024-02" db="EMBL/GenBank/DDBJ databases">
        <authorList>
            <person name="Daric V."/>
            <person name="Darras S."/>
        </authorList>
    </citation>
    <scope>NUCLEOTIDE SEQUENCE [LARGE SCALE GENOMIC DNA]</scope>
</reference>
<dbReference type="InterPro" id="IPR036388">
    <property type="entry name" value="WH-like_DNA-bd_sf"/>
</dbReference>
<dbReference type="SMART" id="SM00348">
    <property type="entry name" value="IRF"/>
    <property type="match status" value="1"/>
</dbReference>
<dbReference type="SUPFAM" id="SSF46785">
    <property type="entry name" value="Winged helix' DNA-binding domain"/>
    <property type="match status" value="1"/>
</dbReference>
<keyword evidence="5" id="KW-1185">Reference proteome</keyword>
<feature type="compositionally biased region" description="Basic and acidic residues" evidence="2">
    <location>
        <begin position="527"/>
        <end position="537"/>
    </location>
</feature>
<comment type="caution">
    <text evidence="4">The sequence shown here is derived from an EMBL/GenBank/DDBJ whole genome shotgun (WGS) entry which is preliminary data.</text>
</comment>
<dbReference type="PANTHER" id="PTHR11949">
    <property type="entry name" value="INTERFERON REGULATORY FACTOR"/>
    <property type="match status" value="1"/>
</dbReference>
<sequence length="649" mass="73058">MDAKSNELNSSESDNFAPEYRDRLRTWLIKMIHSETIPGLRWENDEKTIFRMPWKHAGRQDYNLEEDSKIFMAWAKHSGRYREGVDKPEPIVWKTRLRCALNKMPDIRELPDRSRLDISEPYRVYQLLPPVHKASQIRRRLYKRSQSQEPDHGHGFGEVGQGQIFKSGAFEVNGENWTKPISAQRRNSSIDTAGYAGKTSPQLLEAQALSSPRFWFSPPAQIPLKSSISPVLSTMHLSRPNPVPLDTAATSVGHSAYPLLPPFPTPFTFPPSTIPQLLTAAAPCFEAFRQQLTLAGQALAPGQRKEADTAFALSRNVSLEQVNAKKSLESVKLEKEDVIRHRLSKLAEGTDDIGHNPFMLHRKAAELEEVLASLKLLLGQNSSEQPERSTSRMRLDEAEKRIKVLERDLAESRTAHAREREAREKLEIEREKTKVVLEQMGDGIRSLAVRIHPRDEEMLSAFSRQTAIQPIKNSNDVSRFQKESELHSTQTTTTAFSDVTQAAIMRPHTRYFQVEPNRFVASQSPTLERHLSKDASSKRLSPSPLDLSVTSPTKRKRTSTEDSDTYWGIPSKSVRSSFSAGRLTSLSPCHSSDEKRSPTSPLSASSESSDYVTSNRKPRSTDPRSSSLSPPHRAGGLLQNHHQGTIQVS</sequence>
<evidence type="ECO:0000259" key="3">
    <source>
        <dbReference type="PROSITE" id="PS51507"/>
    </source>
</evidence>
<dbReference type="PROSITE" id="PS51507">
    <property type="entry name" value="IRF_2"/>
    <property type="match status" value="1"/>
</dbReference>
<dbReference type="InterPro" id="IPR036390">
    <property type="entry name" value="WH_DNA-bd_sf"/>
</dbReference>
<dbReference type="EMBL" id="CAWYQH010000001">
    <property type="protein sequence ID" value="CAK8671124.1"/>
    <property type="molecule type" value="Genomic_DNA"/>
</dbReference>
<dbReference type="Proteomes" id="UP001642483">
    <property type="component" value="Unassembled WGS sequence"/>
</dbReference>
<feature type="region of interest" description="Disordered" evidence="2">
    <location>
        <begin position="523"/>
        <end position="649"/>
    </location>
</feature>
<keyword evidence="1" id="KW-0175">Coiled coil</keyword>
<dbReference type="InterPro" id="IPR001346">
    <property type="entry name" value="Interferon_reg_fact_DNA-bd_dom"/>
</dbReference>
<gene>
    <name evidence="4" type="ORF">CVLEPA_LOCUS143</name>
</gene>
<accession>A0ABP0EUT3</accession>
<dbReference type="CDD" id="cd00103">
    <property type="entry name" value="IRF"/>
    <property type="match status" value="1"/>
</dbReference>
<dbReference type="Gene3D" id="1.10.10.10">
    <property type="entry name" value="Winged helix-like DNA-binding domain superfamily/Winged helix DNA-binding domain"/>
    <property type="match status" value="1"/>
</dbReference>
<feature type="compositionally biased region" description="Low complexity" evidence="2">
    <location>
        <begin position="598"/>
        <end position="609"/>
    </location>
</feature>
<proteinExistence type="predicted"/>
<evidence type="ECO:0000256" key="2">
    <source>
        <dbReference type="SAM" id="MobiDB-lite"/>
    </source>
</evidence>
<name>A0ABP0EUT3_CLALP</name>
<feature type="compositionally biased region" description="Polar residues" evidence="2">
    <location>
        <begin position="573"/>
        <end position="590"/>
    </location>
</feature>
<protein>
    <recommendedName>
        <fullName evidence="3">IRF tryptophan pentad repeat domain-containing protein</fullName>
    </recommendedName>
</protein>
<evidence type="ECO:0000313" key="5">
    <source>
        <dbReference type="Proteomes" id="UP001642483"/>
    </source>
</evidence>
<feature type="domain" description="IRF tryptophan pentad repeat" evidence="3">
    <location>
        <begin position="21"/>
        <end position="129"/>
    </location>
</feature>
<feature type="compositionally biased region" description="Polar residues" evidence="2">
    <location>
        <begin position="640"/>
        <end position="649"/>
    </location>
</feature>
<evidence type="ECO:0000256" key="1">
    <source>
        <dbReference type="SAM" id="Coils"/>
    </source>
</evidence>
<dbReference type="PRINTS" id="PR00267">
    <property type="entry name" value="INTFRNREGFCT"/>
</dbReference>
<feature type="coiled-coil region" evidence="1">
    <location>
        <begin position="388"/>
        <end position="429"/>
    </location>
</feature>